<gene>
    <name evidence="1" type="ORF">D6810_02590</name>
</gene>
<evidence type="ECO:0000313" key="2">
    <source>
        <dbReference type="Proteomes" id="UP000269410"/>
    </source>
</evidence>
<organism evidence="1 2">
    <name type="scientific">Candidatus Dojkabacteria bacterium</name>
    <dbReference type="NCBI Taxonomy" id="2099670"/>
    <lineage>
        <taxon>Bacteria</taxon>
        <taxon>Candidatus Dojkabacteria</taxon>
    </lineage>
</organism>
<dbReference type="SUPFAM" id="SSF88713">
    <property type="entry name" value="Glycoside hydrolase/deacetylase"/>
    <property type="match status" value="1"/>
</dbReference>
<dbReference type="InterPro" id="IPR011330">
    <property type="entry name" value="Glyco_hydro/deAcase_b/a-brl"/>
</dbReference>
<reference evidence="1 2" key="1">
    <citation type="submission" date="2018-10" db="EMBL/GenBank/DDBJ databases">
        <title>Thermophilic Lithotrophy and Phototrophy in an Intertidal, Iron-rich, Geothermal Spring.</title>
        <authorList>
            <person name="Ward L.M."/>
            <person name="Idei A."/>
            <person name="Nakagawa M."/>
            <person name="Ueno Y."/>
            <person name="Fischer W."/>
            <person name="Mcglynn S.E."/>
        </authorList>
    </citation>
    <scope>NUCLEOTIDE SEQUENCE [LARGE SCALE GENOMIC DNA]</scope>
    <source>
        <strain evidence="1">J137</strain>
    </source>
</reference>
<accession>A0A3M0Z004</accession>
<evidence type="ECO:0000313" key="1">
    <source>
        <dbReference type="EMBL" id="RMD76927.1"/>
    </source>
</evidence>
<protein>
    <submittedName>
        <fullName evidence="1">DUF2334 domain-containing protein</fullName>
    </submittedName>
</protein>
<dbReference type="AlphaFoldDB" id="A0A3M0Z004"/>
<proteinExistence type="predicted"/>
<dbReference type="Pfam" id="PF10096">
    <property type="entry name" value="DUF2334"/>
    <property type="match status" value="1"/>
</dbReference>
<sequence length="555" mass="64026">MTKNKTLKTKNLLFAFLGLILFLFSINHISATQAQLKIPTYSKNSITWADESFSFRRRVKNENLDVADKTAVAISFDHSSTVLVGKSKPDGEDLVLIEQTQDTNHEEIPVLIYRPNETNTTIIPTKKLEKDKIYYLYYGNSTKNNKTNLITKLTEKYNYLELEDEETPFLSIKSYKRWYLKGITKELIIQSENFEVKDSALYISKLASNEFSNIPFETKSGGLFSVKLDEFQVDEYKIKLIGNINSKKTSSNLIFVKISEPVFVSWTIDWEGINPEQKFLNSMEIISEKFKIPMTHFWNPRILINLKIPNERKSFLVNWVKSRLNKGDDIAMHLHMHHDILEEAGVKPKYDAKSWDDGLSGYDIPSTEYGFDEYLKILKWGLEKMKSAGFVNIQGFRAGGWFVDTENLKAIEKAGFIYDSSARVPLPLGRNKLVQPWTVSNTTQPYYPNKENQNSDESPNMNLLEIPNNGADSYWSTSEELYANFIANYTPGSLSYESKLVTFLSHPEWFDIDQPKLNDLFGKIKLFSNELDRGPVIFTTLSSWLDYKKLSRQNK</sequence>
<comment type="caution">
    <text evidence="1">The sequence shown here is derived from an EMBL/GenBank/DDBJ whole genome shotgun (WGS) entry which is preliminary data.</text>
</comment>
<dbReference type="EMBL" id="RFKV01000083">
    <property type="protein sequence ID" value="RMD76927.1"/>
    <property type="molecule type" value="Genomic_DNA"/>
</dbReference>
<dbReference type="GO" id="GO:0005975">
    <property type="term" value="P:carbohydrate metabolic process"/>
    <property type="evidence" value="ECO:0007669"/>
    <property type="project" value="InterPro"/>
</dbReference>
<dbReference type="InterPro" id="IPR018763">
    <property type="entry name" value="DUF2334"/>
</dbReference>
<dbReference type="Gene3D" id="3.20.20.370">
    <property type="entry name" value="Glycoside hydrolase/deacetylase"/>
    <property type="match status" value="1"/>
</dbReference>
<dbReference type="Proteomes" id="UP000269410">
    <property type="component" value="Unassembled WGS sequence"/>
</dbReference>
<name>A0A3M0Z004_9BACT</name>